<dbReference type="InterPro" id="IPR035979">
    <property type="entry name" value="RBD_domain_sf"/>
</dbReference>
<dbReference type="PANTHER" id="PTHR19965:SF82">
    <property type="entry name" value="THO COMPLEX SUBUNIT 4"/>
    <property type="match status" value="1"/>
</dbReference>
<dbReference type="GO" id="GO:0006406">
    <property type="term" value="P:mRNA export from nucleus"/>
    <property type="evidence" value="ECO:0007669"/>
    <property type="project" value="TreeGrafter"/>
</dbReference>
<dbReference type="SMART" id="SM00360">
    <property type="entry name" value="RRM"/>
    <property type="match status" value="1"/>
</dbReference>
<reference evidence="5 6" key="1">
    <citation type="journal article" date="2015" name="Genome Biol. Evol.">
        <title>Phylogenomic analyses indicate that early fungi evolved digesting cell walls of algal ancestors of land plants.</title>
        <authorList>
            <person name="Chang Y."/>
            <person name="Wang S."/>
            <person name="Sekimoto S."/>
            <person name="Aerts A.L."/>
            <person name="Choi C."/>
            <person name="Clum A."/>
            <person name="LaButti K.M."/>
            <person name="Lindquist E.A."/>
            <person name="Yee Ngan C."/>
            <person name="Ohm R.A."/>
            <person name="Salamov A.A."/>
            <person name="Grigoriev I.V."/>
            <person name="Spatafora J.W."/>
            <person name="Berbee M.L."/>
        </authorList>
    </citation>
    <scope>NUCLEOTIDE SEQUENCE [LARGE SCALE GENOMIC DNA]</scope>
    <source>
        <strain evidence="5 6">NRRL 28638</strain>
    </source>
</reference>
<dbReference type="Pfam" id="PF00076">
    <property type="entry name" value="RRM_1"/>
    <property type="match status" value="1"/>
</dbReference>
<name>A0A137P1Y1_CONC2</name>
<keyword evidence="6" id="KW-1185">Reference proteome</keyword>
<feature type="region of interest" description="Disordered" evidence="3">
    <location>
        <begin position="91"/>
        <end position="122"/>
    </location>
</feature>
<protein>
    <recommendedName>
        <fullName evidence="4">RRM domain-containing protein</fullName>
    </recommendedName>
</protein>
<evidence type="ECO:0000313" key="6">
    <source>
        <dbReference type="Proteomes" id="UP000070444"/>
    </source>
</evidence>
<evidence type="ECO:0000259" key="4">
    <source>
        <dbReference type="PROSITE" id="PS50102"/>
    </source>
</evidence>
<gene>
    <name evidence="5" type="ORF">CONCODRAFT_79499</name>
</gene>
<feature type="compositionally biased region" description="Basic residues" evidence="3">
    <location>
        <begin position="16"/>
        <end position="31"/>
    </location>
</feature>
<dbReference type="Proteomes" id="UP000070444">
    <property type="component" value="Unassembled WGS sequence"/>
</dbReference>
<feature type="compositionally biased region" description="Polar residues" evidence="3">
    <location>
        <begin position="32"/>
        <end position="46"/>
    </location>
</feature>
<dbReference type="InterPro" id="IPR000504">
    <property type="entry name" value="RRM_dom"/>
</dbReference>
<dbReference type="Gene3D" id="3.30.70.330">
    <property type="match status" value="1"/>
</dbReference>
<feature type="domain" description="RRM" evidence="4">
    <location>
        <begin position="136"/>
        <end position="213"/>
    </location>
</feature>
<sequence>MDKLNMSLDDIIKKDRSGKKPQKPKHSHNHPYQRTQNNGGLRQNRTQSREKIEKSGPLTTSGKSAPLFTKSNMENKDKAAPISIAQIRGLTTKSAKAQASSTNSSNNNGNNSTTNTQRQPAKKPQHITIKGEAGPCVLSVSNLDRGATASDVEQCFMKFGEITNILLFYDQYQQSTGNAEITFKAKKEALSAIDNLNNAVADGHVLSVQLKSTASNPGTPVASGGQQLKSNQKASNNGSNESRLRSQQKGGDRGQSQSSNLYSDRLSRNRNTNSRG</sequence>
<evidence type="ECO:0000256" key="1">
    <source>
        <dbReference type="ARBA" id="ARBA00022884"/>
    </source>
</evidence>
<accession>A0A137P1Y1</accession>
<dbReference type="GO" id="GO:0003729">
    <property type="term" value="F:mRNA binding"/>
    <property type="evidence" value="ECO:0007669"/>
    <property type="project" value="TreeGrafter"/>
</dbReference>
<dbReference type="STRING" id="796925.A0A137P1Y1"/>
<organism evidence="5 6">
    <name type="scientific">Conidiobolus coronatus (strain ATCC 28846 / CBS 209.66 / NRRL 28638)</name>
    <name type="common">Delacroixia coronata</name>
    <dbReference type="NCBI Taxonomy" id="796925"/>
    <lineage>
        <taxon>Eukaryota</taxon>
        <taxon>Fungi</taxon>
        <taxon>Fungi incertae sedis</taxon>
        <taxon>Zoopagomycota</taxon>
        <taxon>Entomophthoromycotina</taxon>
        <taxon>Entomophthoromycetes</taxon>
        <taxon>Entomophthorales</taxon>
        <taxon>Ancylistaceae</taxon>
        <taxon>Conidiobolus</taxon>
    </lineage>
</organism>
<dbReference type="InterPro" id="IPR012677">
    <property type="entry name" value="Nucleotide-bd_a/b_plait_sf"/>
</dbReference>
<dbReference type="SUPFAM" id="SSF54928">
    <property type="entry name" value="RNA-binding domain, RBD"/>
    <property type="match status" value="1"/>
</dbReference>
<feature type="compositionally biased region" description="Low complexity" evidence="3">
    <location>
        <begin position="91"/>
        <end position="117"/>
    </location>
</feature>
<proteinExistence type="predicted"/>
<dbReference type="InterPro" id="IPR051229">
    <property type="entry name" value="ALYREF_mRNA_export"/>
</dbReference>
<evidence type="ECO:0000256" key="3">
    <source>
        <dbReference type="SAM" id="MobiDB-lite"/>
    </source>
</evidence>
<dbReference type="OMA" id="CEIEYAD"/>
<dbReference type="PANTHER" id="PTHR19965">
    <property type="entry name" value="RNA AND EXPORT FACTOR BINDING PROTEIN"/>
    <property type="match status" value="1"/>
</dbReference>
<dbReference type="PROSITE" id="PS50102">
    <property type="entry name" value="RRM"/>
    <property type="match status" value="1"/>
</dbReference>
<feature type="compositionally biased region" description="Polar residues" evidence="3">
    <location>
        <begin position="213"/>
        <end position="262"/>
    </location>
</feature>
<dbReference type="CDD" id="cd00590">
    <property type="entry name" value="RRM_SF"/>
    <property type="match status" value="1"/>
</dbReference>
<dbReference type="AlphaFoldDB" id="A0A137P1Y1"/>
<dbReference type="OrthoDB" id="6159137at2759"/>
<feature type="region of interest" description="Disordered" evidence="3">
    <location>
        <begin position="213"/>
        <end position="276"/>
    </location>
</feature>
<evidence type="ECO:0000313" key="5">
    <source>
        <dbReference type="EMBL" id="KXN69066.1"/>
    </source>
</evidence>
<evidence type="ECO:0000256" key="2">
    <source>
        <dbReference type="PROSITE-ProRule" id="PRU00176"/>
    </source>
</evidence>
<keyword evidence="1 2" id="KW-0694">RNA-binding</keyword>
<feature type="region of interest" description="Disordered" evidence="3">
    <location>
        <begin position="1"/>
        <end position="74"/>
    </location>
</feature>
<dbReference type="EMBL" id="KQ964549">
    <property type="protein sequence ID" value="KXN69066.1"/>
    <property type="molecule type" value="Genomic_DNA"/>
</dbReference>
<dbReference type="GO" id="GO:0005634">
    <property type="term" value="C:nucleus"/>
    <property type="evidence" value="ECO:0007669"/>
    <property type="project" value="TreeGrafter"/>
</dbReference>